<keyword evidence="12" id="KW-0732">Signal</keyword>
<evidence type="ECO:0000256" key="4">
    <source>
        <dbReference type="ARBA" id="ARBA00012595"/>
    </source>
</evidence>
<comment type="catalytic activity">
    <reaction evidence="1 11">
        <text>Endohydrolysis of (1-&gt;4)-alpha-D-glucosidic linkages in polysaccharides containing three or more (1-&gt;4)-alpha-linked D-glucose units.</text>
        <dbReference type="EC" id="3.2.1.1"/>
    </reaction>
</comment>
<comment type="similarity">
    <text evidence="3 10">Belongs to the glycosyl hydrolase 13 family.</text>
</comment>
<evidence type="ECO:0000256" key="2">
    <source>
        <dbReference type="ARBA" id="ARBA00001913"/>
    </source>
</evidence>
<feature type="domain" description="Alpha-amylase C-terminal" evidence="13">
    <location>
        <begin position="435"/>
        <end position="507"/>
    </location>
</feature>
<dbReference type="InterPro" id="IPR017853">
    <property type="entry name" value="GH"/>
</dbReference>
<keyword evidence="7" id="KW-0106">Calcium</keyword>
<dbReference type="Proteomes" id="UP000235388">
    <property type="component" value="Unassembled WGS sequence"/>
</dbReference>
<evidence type="ECO:0000256" key="1">
    <source>
        <dbReference type="ARBA" id="ARBA00000548"/>
    </source>
</evidence>
<dbReference type="Gene3D" id="2.60.40.1180">
    <property type="entry name" value="Golgi alpha-mannosidase II"/>
    <property type="match status" value="1"/>
</dbReference>
<evidence type="ECO:0000256" key="12">
    <source>
        <dbReference type="SAM" id="SignalP"/>
    </source>
</evidence>
<evidence type="ECO:0000256" key="11">
    <source>
        <dbReference type="RuleBase" id="RU361134"/>
    </source>
</evidence>
<evidence type="ECO:0000256" key="6">
    <source>
        <dbReference type="ARBA" id="ARBA00022801"/>
    </source>
</evidence>
<dbReference type="SUPFAM" id="SSF51011">
    <property type="entry name" value="Glycosyl hydrolase domain"/>
    <property type="match status" value="1"/>
</dbReference>
<dbReference type="PRINTS" id="PR00110">
    <property type="entry name" value="ALPHAAMYLASE"/>
</dbReference>
<dbReference type="InterPro" id="IPR031319">
    <property type="entry name" value="A-amylase_C"/>
</dbReference>
<dbReference type="InterPro" id="IPR006047">
    <property type="entry name" value="GH13_cat_dom"/>
</dbReference>
<dbReference type="EC" id="3.2.1.1" evidence="4 11"/>
<evidence type="ECO:0000313" key="16">
    <source>
        <dbReference type="Proteomes" id="UP000235388"/>
    </source>
</evidence>
<dbReference type="Pfam" id="PF02806">
    <property type="entry name" value="Alpha-amylase_C"/>
    <property type="match status" value="1"/>
</dbReference>
<dbReference type="PANTHER" id="PTHR43447">
    <property type="entry name" value="ALPHA-AMYLASE"/>
    <property type="match status" value="1"/>
</dbReference>
<dbReference type="InterPro" id="IPR006046">
    <property type="entry name" value="Alpha_amylase"/>
</dbReference>
<dbReference type="Pfam" id="PF00128">
    <property type="entry name" value="Alpha-amylase"/>
    <property type="match status" value="1"/>
</dbReference>
<dbReference type="SUPFAM" id="SSF51445">
    <property type="entry name" value="(Trans)glycosidases"/>
    <property type="match status" value="1"/>
</dbReference>
<gene>
    <name evidence="15" type="ORF">PCANC_17016</name>
</gene>
<evidence type="ECO:0000313" key="15">
    <source>
        <dbReference type="EMBL" id="PLW12197.1"/>
    </source>
</evidence>
<feature type="signal peptide" evidence="12">
    <location>
        <begin position="1"/>
        <end position="16"/>
    </location>
</feature>
<proteinExistence type="inferred from homology"/>
<dbReference type="SMART" id="SM00642">
    <property type="entry name" value="Aamy"/>
    <property type="match status" value="1"/>
</dbReference>
<feature type="chain" id="PRO_5014620064" description="Alpha-amylase" evidence="12">
    <location>
        <begin position="17"/>
        <end position="525"/>
    </location>
</feature>
<feature type="domain" description="Glycosyl hydrolase family 13 catalytic" evidence="14">
    <location>
        <begin position="72"/>
        <end position="426"/>
    </location>
</feature>
<keyword evidence="5" id="KW-0479">Metal-binding</keyword>
<evidence type="ECO:0000256" key="8">
    <source>
        <dbReference type="ARBA" id="ARBA00023277"/>
    </source>
</evidence>
<sequence length="525" mass="58615">MRSYCVLLFAVLGCTAKPSYKSSAGSFSPTRLLFPLAGLKNWLTRRSSHASDALLAGCTTKRLDQNPPLDSQITVQLFQWRYADVAHECEAFLGPNGYRYVQISPPHEHIQGPQWWTDYQPVSYRIASKRGSETEFDAMIDRCARAGVGVIADVVLNHMSAGSPTENHRGSGGSSYRKYEYPNLYMRKNFHQCRKRGTLQINNYMDRYDLRHFDDWVIERVQNCELVGLADLKTSQRQVQSALNEYLTRLVDKRVSGFRIDAAKHIPASDLLNILKLVPVRVVQEVMYAGGEPIRPEEYSPIGRVHIFQAAYDLKRMFLSDGIAYLGHPVPWGPQWGDGYLSSQIFVTNWDLERNGHGLRITEKAGSYLLCQVFILTWGYGQVDVFSGYNFTNYDDGPEDPVAQCGRFGWRCEHRHPMVVGAIQLGTAAAGEPVQNVVTSGTQRLAYSRGSKVFVALNNADSDWTLQDVVVGLPMPTSPGGAYRNLLHPSANGQQVHLVLDPASGVTRLCPITIPPQSAIGIMVL</sequence>
<dbReference type="InterPro" id="IPR013780">
    <property type="entry name" value="Glyco_hydro_b"/>
</dbReference>
<keyword evidence="9 11" id="KW-0326">Glycosidase</keyword>
<keyword evidence="6 11" id="KW-0378">Hydrolase</keyword>
<evidence type="ECO:0000259" key="14">
    <source>
        <dbReference type="SMART" id="SM00642"/>
    </source>
</evidence>
<dbReference type="EMBL" id="PGCJ01000990">
    <property type="protein sequence ID" value="PLW12197.1"/>
    <property type="molecule type" value="Genomic_DNA"/>
</dbReference>
<dbReference type="Gene3D" id="3.20.20.80">
    <property type="entry name" value="Glycosidases"/>
    <property type="match status" value="1"/>
</dbReference>
<protein>
    <recommendedName>
        <fullName evidence="4 11">Alpha-amylase</fullName>
        <ecNumber evidence="4 11">3.2.1.1</ecNumber>
    </recommendedName>
</protein>
<dbReference type="GO" id="GO:0046872">
    <property type="term" value="F:metal ion binding"/>
    <property type="evidence" value="ECO:0007669"/>
    <property type="project" value="UniProtKB-KW"/>
</dbReference>
<accession>A0A2N5SG33</accession>
<evidence type="ECO:0000256" key="5">
    <source>
        <dbReference type="ARBA" id="ARBA00022723"/>
    </source>
</evidence>
<name>A0A2N5SG33_9BASI</name>
<dbReference type="SMART" id="SM00632">
    <property type="entry name" value="Aamy_C"/>
    <property type="match status" value="1"/>
</dbReference>
<evidence type="ECO:0000256" key="9">
    <source>
        <dbReference type="ARBA" id="ARBA00023295"/>
    </source>
</evidence>
<comment type="cofactor">
    <cofactor evidence="2">
        <name>Ca(2+)</name>
        <dbReference type="ChEBI" id="CHEBI:29108"/>
    </cofactor>
</comment>
<dbReference type="GO" id="GO:0005975">
    <property type="term" value="P:carbohydrate metabolic process"/>
    <property type="evidence" value="ECO:0007669"/>
    <property type="project" value="InterPro"/>
</dbReference>
<dbReference type="GO" id="GO:0004556">
    <property type="term" value="F:alpha-amylase activity"/>
    <property type="evidence" value="ECO:0007669"/>
    <property type="project" value="UniProtKB-UniRule"/>
</dbReference>
<keyword evidence="16" id="KW-1185">Reference proteome</keyword>
<keyword evidence="8 11" id="KW-0119">Carbohydrate metabolism</keyword>
<dbReference type="CDD" id="cd11317">
    <property type="entry name" value="AmyAc_bac_euk_AmyA"/>
    <property type="match status" value="1"/>
</dbReference>
<comment type="caution">
    <text evidence="15">The sequence shown here is derived from an EMBL/GenBank/DDBJ whole genome shotgun (WGS) entry which is preliminary data.</text>
</comment>
<organism evidence="15 16">
    <name type="scientific">Puccinia coronata f. sp. avenae</name>
    <dbReference type="NCBI Taxonomy" id="200324"/>
    <lineage>
        <taxon>Eukaryota</taxon>
        <taxon>Fungi</taxon>
        <taxon>Dikarya</taxon>
        <taxon>Basidiomycota</taxon>
        <taxon>Pucciniomycotina</taxon>
        <taxon>Pucciniomycetes</taxon>
        <taxon>Pucciniales</taxon>
        <taxon>Pucciniaceae</taxon>
        <taxon>Puccinia</taxon>
    </lineage>
</organism>
<evidence type="ECO:0000256" key="3">
    <source>
        <dbReference type="ARBA" id="ARBA00008061"/>
    </source>
</evidence>
<reference evidence="15 16" key="1">
    <citation type="submission" date="2017-11" db="EMBL/GenBank/DDBJ databases">
        <title>De novo assembly and phasing of dikaryotic genomes from two isolates of Puccinia coronata f. sp. avenae, the causal agent of oat crown rust.</title>
        <authorList>
            <person name="Miller M.E."/>
            <person name="Zhang Y."/>
            <person name="Omidvar V."/>
            <person name="Sperschneider J."/>
            <person name="Schwessinger B."/>
            <person name="Raley C."/>
            <person name="Palmer J.M."/>
            <person name="Garnica D."/>
            <person name="Upadhyaya N."/>
            <person name="Rathjen J."/>
            <person name="Taylor J.M."/>
            <person name="Park R.F."/>
            <person name="Dodds P.N."/>
            <person name="Hirsch C.D."/>
            <person name="Kianian S.F."/>
            <person name="Figueroa M."/>
        </authorList>
    </citation>
    <scope>NUCLEOTIDE SEQUENCE [LARGE SCALE GENOMIC DNA]</scope>
    <source>
        <strain evidence="15">12NC29</strain>
    </source>
</reference>
<evidence type="ECO:0000256" key="10">
    <source>
        <dbReference type="RuleBase" id="RU003615"/>
    </source>
</evidence>
<dbReference type="OrthoDB" id="550577at2759"/>
<evidence type="ECO:0000256" key="7">
    <source>
        <dbReference type="ARBA" id="ARBA00022837"/>
    </source>
</evidence>
<dbReference type="STRING" id="200324.A0A2N5SG33"/>
<dbReference type="InterPro" id="IPR006048">
    <property type="entry name" value="A-amylase/branching_C"/>
</dbReference>
<evidence type="ECO:0000259" key="13">
    <source>
        <dbReference type="SMART" id="SM00632"/>
    </source>
</evidence>
<dbReference type="AlphaFoldDB" id="A0A2N5SG33"/>